<feature type="active site" description="Proton donor" evidence="6">
    <location>
        <position position="41"/>
    </location>
</feature>
<reference evidence="8 9" key="1">
    <citation type="journal article" date="2018" name="Nat. Biotechnol.">
        <title>A standardized bacterial taxonomy based on genome phylogeny substantially revises the tree of life.</title>
        <authorList>
            <person name="Parks D.H."/>
            <person name="Chuvochina M."/>
            <person name="Waite D.W."/>
            <person name="Rinke C."/>
            <person name="Skarshewski A."/>
            <person name="Chaumeil P.A."/>
            <person name="Hugenholtz P."/>
        </authorList>
    </citation>
    <scope>NUCLEOTIDE SEQUENCE [LARGE SCALE GENOMIC DNA]</scope>
    <source>
        <strain evidence="8">UBA10948</strain>
    </source>
</reference>
<dbReference type="GO" id="GO:0051607">
    <property type="term" value="P:defense response to virus"/>
    <property type="evidence" value="ECO:0007669"/>
    <property type="project" value="UniProtKB-KW"/>
</dbReference>
<comment type="function">
    <text evidence="4">CRISPR (clustered regularly interspaced short palindromic repeat), is an adaptive immune system that provides protection against mobile genetic elements (viruses, transposable elements and conjugative plasmids). CRISPR clusters contain sequences complementary to antecedent mobile elements and target invading nucleic acids. CRISPR clusters are transcribed and processed into CRISPR RNA (crRNA).</text>
</comment>
<dbReference type="PANTHER" id="PTHR36984">
    <property type="entry name" value="CRISPR-ASSOCIATED ENDORIBONUCLEASE CAS6 1"/>
    <property type="match status" value="1"/>
</dbReference>
<evidence type="ECO:0000256" key="3">
    <source>
        <dbReference type="ARBA" id="ARBA00023118"/>
    </source>
</evidence>
<dbReference type="InterPro" id="IPR010156">
    <property type="entry name" value="CRISPR-assoc_prot_Cas6"/>
</dbReference>
<dbReference type="EMBL" id="DNZF01000064">
    <property type="protein sequence ID" value="HBK52906.1"/>
    <property type="molecule type" value="Genomic_DNA"/>
</dbReference>
<proteinExistence type="inferred from homology"/>
<dbReference type="CDD" id="cd21140">
    <property type="entry name" value="Cas6_I-like"/>
    <property type="match status" value="1"/>
</dbReference>
<evidence type="ECO:0000256" key="4">
    <source>
        <dbReference type="PIRNR" id="PIRNR005054"/>
    </source>
</evidence>
<dbReference type="InterPro" id="IPR045747">
    <property type="entry name" value="CRISPR-assoc_prot_Cas6_N_sf"/>
</dbReference>
<keyword evidence="2" id="KW-0694">RNA-binding</keyword>
<evidence type="ECO:0000313" key="8">
    <source>
        <dbReference type="EMBL" id="HBK52906.1"/>
    </source>
</evidence>
<dbReference type="Gene3D" id="3.30.70.1900">
    <property type="match status" value="1"/>
</dbReference>
<feature type="domain" description="CRISPR associated protein Cas6 C-terminal" evidence="7">
    <location>
        <begin position="128"/>
        <end position="245"/>
    </location>
</feature>
<sequence>MRITLEISSEKEIKLPIHYNHILQGFLYKNLSNKDYREFLHQKGYSLGNKSFKLFTFSRLLGEFRIVPQKKEIIFTPPVKIIVAAGVEQFITDLAETLIKSELNFLGNQPVEVKSIGVHKNFTPSNLLQIKMLSPIVAYSTLTESEKKWTEYYSPWQPRFAELVKANLEAKYQVLYGEIPSQEELKIIPHGSQEQKFKSVIKYKGTVIVGYLGLYWLKGNPDLIKIAYDTGLGSKNAQGFGCWEVVG</sequence>
<dbReference type="RefSeq" id="WP_061213743.1">
    <property type="nucleotide sequence ID" value="NZ_DCDX01000143.1"/>
</dbReference>
<evidence type="ECO:0000256" key="6">
    <source>
        <dbReference type="PIRSR" id="PIRSR005054-50"/>
    </source>
</evidence>
<dbReference type="STRING" id="378794.GCA_001570625_01247"/>
<evidence type="ECO:0000256" key="2">
    <source>
        <dbReference type="ARBA" id="ARBA00022884"/>
    </source>
</evidence>
<dbReference type="InterPro" id="IPR049435">
    <property type="entry name" value="Cas_Cas6_C"/>
</dbReference>
<dbReference type="GO" id="GO:0003723">
    <property type="term" value="F:RNA binding"/>
    <property type="evidence" value="ECO:0007669"/>
    <property type="project" value="UniProtKB-KW"/>
</dbReference>
<accession>A0A354YW33</accession>
<dbReference type="Pfam" id="PF01881">
    <property type="entry name" value="Cas_Cas6_C"/>
    <property type="match status" value="1"/>
</dbReference>
<dbReference type="AlphaFoldDB" id="A0A354YW33"/>
<dbReference type="PANTHER" id="PTHR36984:SF1">
    <property type="entry name" value="CRISPR-ASSOCIATED ENDORIBONUCLEASE CAS6 1"/>
    <property type="match status" value="1"/>
</dbReference>
<evidence type="ECO:0000259" key="7">
    <source>
        <dbReference type="Pfam" id="PF01881"/>
    </source>
</evidence>
<dbReference type="Proteomes" id="UP000263273">
    <property type="component" value="Unassembled WGS sequence"/>
</dbReference>
<name>A0A354YW33_9FIRM</name>
<evidence type="ECO:0000256" key="5">
    <source>
        <dbReference type="PIRSR" id="PIRSR005054-1"/>
    </source>
</evidence>
<dbReference type="NCBIfam" id="TIGR01877">
    <property type="entry name" value="cas_cas6"/>
    <property type="match status" value="1"/>
</dbReference>
<dbReference type="Gene3D" id="3.30.70.1890">
    <property type="match status" value="1"/>
</dbReference>
<keyword evidence="3" id="KW-0051">Antiviral defense</keyword>
<evidence type="ECO:0000256" key="1">
    <source>
        <dbReference type="ARBA" id="ARBA00005937"/>
    </source>
</evidence>
<feature type="active site" description="Proton acceptor" evidence="6">
    <location>
        <position position="28"/>
    </location>
</feature>
<dbReference type="PIRSF" id="PIRSF005054">
    <property type="entry name" value="PF1131"/>
    <property type="match status" value="1"/>
</dbReference>
<evidence type="ECO:0000313" key="9">
    <source>
        <dbReference type="Proteomes" id="UP000263273"/>
    </source>
</evidence>
<protein>
    <recommendedName>
        <fullName evidence="4">CRISPR-associated endoribonuclease</fullName>
    </recommendedName>
</protein>
<gene>
    <name evidence="8" type="primary">cas6</name>
    <name evidence="8" type="ORF">DDZ44_03065</name>
</gene>
<dbReference type="GO" id="GO:0016788">
    <property type="term" value="F:hydrolase activity, acting on ester bonds"/>
    <property type="evidence" value="ECO:0007669"/>
    <property type="project" value="InterPro"/>
</dbReference>
<comment type="similarity">
    <text evidence="1 4">Belongs to the CRISPR-associated protein Cas6/Cse3/CasE family.</text>
</comment>
<feature type="site" description="Transition state stabilizer" evidence="5">
    <location>
        <position position="53"/>
    </location>
</feature>
<organism evidence="8 9">
    <name type="scientific">Syntrophomonas wolfei</name>
    <dbReference type="NCBI Taxonomy" id="863"/>
    <lineage>
        <taxon>Bacteria</taxon>
        <taxon>Bacillati</taxon>
        <taxon>Bacillota</taxon>
        <taxon>Clostridia</taxon>
        <taxon>Eubacteriales</taxon>
        <taxon>Syntrophomonadaceae</taxon>
        <taxon>Syntrophomonas</taxon>
    </lineage>
</organism>
<comment type="caution">
    <text evidence="8">The sequence shown here is derived from an EMBL/GenBank/DDBJ whole genome shotgun (WGS) entry which is preliminary data.</text>
</comment>